<dbReference type="EMBL" id="JARQZJ010000096">
    <property type="protein sequence ID" value="KAK9885584.1"/>
    <property type="molecule type" value="Genomic_DNA"/>
</dbReference>
<proteinExistence type="predicted"/>
<accession>A0AAW1V143</accession>
<organism evidence="2 3">
    <name type="scientific">Henosepilachna vigintioctopunctata</name>
    <dbReference type="NCBI Taxonomy" id="420089"/>
    <lineage>
        <taxon>Eukaryota</taxon>
        <taxon>Metazoa</taxon>
        <taxon>Ecdysozoa</taxon>
        <taxon>Arthropoda</taxon>
        <taxon>Hexapoda</taxon>
        <taxon>Insecta</taxon>
        <taxon>Pterygota</taxon>
        <taxon>Neoptera</taxon>
        <taxon>Endopterygota</taxon>
        <taxon>Coleoptera</taxon>
        <taxon>Polyphaga</taxon>
        <taxon>Cucujiformia</taxon>
        <taxon>Coccinelloidea</taxon>
        <taxon>Coccinellidae</taxon>
        <taxon>Epilachninae</taxon>
        <taxon>Epilachnini</taxon>
        <taxon>Henosepilachna</taxon>
    </lineage>
</organism>
<feature type="region of interest" description="Disordered" evidence="1">
    <location>
        <begin position="1"/>
        <end position="57"/>
    </location>
</feature>
<evidence type="ECO:0000313" key="3">
    <source>
        <dbReference type="Proteomes" id="UP001431783"/>
    </source>
</evidence>
<dbReference type="Proteomes" id="UP001431783">
    <property type="component" value="Unassembled WGS sequence"/>
</dbReference>
<sequence length="183" mass="21524">MYSYNGAVPHNQTKWPKSKRKVPSTTIKRNFYQKSEKESSHSSTKISMNAESNNSKSDVLYQNKMNRRMDREIVRLVSEEMFHLNNSGTKYVTVELDQFNDFQCRLGICRPSYCDFVSLKRNELDELLNKLPKIFSELSKNYQNEIFLDSVGLYSLYSGEHNKLVFIQNNYFLKLTNNSQNMN</sequence>
<dbReference type="AlphaFoldDB" id="A0AAW1V143"/>
<gene>
    <name evidence="2" type="ORF">WA026_012342</name>
</gene>
<reference evidence="2 3" key="1">
    <citation type="submission" date="2023-03" db="EMBL/GenBank/DDBJ databases">
        <title>Genome insight into feeding habits of ladybird beetles.</title>
        <authorList>
            <person name="Li H.-S."/>
            <person name="Huang Y.-H."/>
            <person name="Pang H."/>
        </authorList>
    </citation>
    <scope>NUCLEOTIDE SEQUENCE [LARGE SCALE GENOMIC DNA]</scope>
    <source>
        <strain evidence="2">SYSU_2023b</strain>
        <tissue evidence="2">Whole body</tissue>
    </source>
</reference>
<keyword evidence="3" id="KW-1185">Reference proteome</keyword>
<name>A0AAW1V143_9CUCU</name>
<evidence type="ECO:0000313" key="2">
    <source>
        <dbReference type="EMBL" id="KAK9885584.1"/>
    </source>
</evidence>
<comment type="caution">
    <text evidence="2">The sequence shown here is derived from an EMBL/GenBank/DDBJ whole genome shotgun (WGS) entry which is preliminary data.</text>
</comment>
<protein>
    <submittedName>
        <fullName evidence="2">Uncharacterized protein</fullName>
    </submittedName>
</protein>
<evidence type="ECO:0000256" key="1">
    <source>
        <dbReference type="SAM" id="MobiDB-lite"/>
    </source>
</evidence>